<dbReference type="PROSITE" id="PS51832">
    <property type="entry name" value="HD_GYP"/>
    <property type="match status" value="1"/>
</dbReference>
<dbReference type="Pfam" id="PF10442">
    <property type="entry name" value="FIST_C"/>
    <property type="match status" value="1"/>
</dbReference>
<evidence type="ECO:0000313" key="2">
    <source>
        <dbReference type="EMBL" id="MBN7773260.1"/>
    </source>
</evidence>
<reference evidence="2" key="1">
    <citation type="submission" date="2021-02" db="EMBL/GenBank/DDBJ databases">
        <title>Abyssanaerobacter marinus gen.nov., sp., nov, anaerobic bacterium isolated from the Onnuri vent field of Indian Ocean and suggestion of Mogibacteriaceae fam. nov., and proposal of reclassification of ambiguous this family's genus member.</title>
        <authorList>
            <person name="Kim Y.J."/>
            <person name="Yang J.-A."/>
        </authorList>
    </citation>
    <scope>NUCLEOTIDE SEQUENCE</scope>
    <source>
        <strain evidence="2">DSM 2634</strain>
    </source>
</reference>
<dbReference type="SMART" id="SM00897">
    <property type="entry name" value="FIST"/>
    <property type="match status" value="1"/>
</dbReference>
<dbReference type="Pfam" id="PF13487">
    <property type="entry name" value="HD_5"/>
    <property type="match status" value="1"/>
</dbReference>
<proteinExistence type="predicted"/>
<evidence type="ECO:0000259" key="1">
    <source>
        <dbReference type="PROSITE" id="PS51832"/>
    </source>
</evidence>
<dbReference type="InterPro" id="IPR019494">
    <property type="entry name" value="FIST_C"/>
</dbReference>
<feature type="domain" description="HD-GYP" evidence="1">
    <location>
        <begin position="275"/>
        <end position="440"/>
    </location>
</feature>
<gene>
    <name evidence="2" type="ORF">JYB65_07790</name>
</gene>
<dbReference type="PANTHER" id="PTHR40252">
    <property type="entry name" value="BLR0328 PROTEIN"/>
    <property type="match status" value="1"/>
</dbReference>
<organism evidence="2 3">
    <name type="scientific">Clostridium aminobutyricum</name>
    <dbReference type="NCBI Taxonomy" id="33953"/>
    <lineage>
        <taxon>Bacteria</taxon>
        <taxon>Bacillati</taxon>
        <taxon>Bacillota</taxon>
        <taxon>Clostridia</taxon>
        <taxon>Eubacteriales</taxon>
        <taxon>Clostridiaceae</taxon>
        <taxon>Clostridium</taxon>
    </lineage>
</organism>
<dbReference type="Gene3D" id="1.10.3210.10">
    <property type="entry name" value="Hypothetical protein af1432"/>
    <property type="match status" value="1"/>
</dbReference>
<keyword evidence="3" id="KW-1185">Reference proteome</keyword>
<dbReference type="CDD" id="cd00077">
    <property type="entry name" value="HDc"/>
    <property type="match status" value="1"/>
</dbReference>
<dbReference type="EMBL" id="JAFJZZ010000002">
    <property type="protein sequence ID" value="MBN7773260.1"/>
    <property type="molecule type" value="Genomic_DNA"/>
</dbReference>
<dbReference type="SMART" id="SM01204">
    <property type="entry name" value="FIST_C"/>
    <property type="match status" value="1"/>
</dbReference>
<dbReference type="Pfam" id="PF08495">
    <property type="entry name" value="FIST"/>
    <property type="match status" value="1"/>
</dbReference>
<dbReference type="PANTHER" id="PTHR40252:SF2">
    <property type="entry name" value="BLR0328 PROTEIN"/>
    <property type="match status" value="1"/>
</dbReference>
<evidence type="ECO:0000313" key="3">
    <source>
        <dbReference type="Proteomes" id="UP000664545"/>
    </source>
</evidence>
<comment type="caution">
    <text evidence="2">The sequence shown here is derived from an EMBL/GenBank/DDBJ whole genome shotgun (WGS) entry which is preliminary data.</text>
</comment>
<name>A0A939IGG4_CLOAM</name>
<dbReference type="InterPro" id="IPR013702">
    <property type="entry name" value="FIST_domain_N"/>
</dbReference>
<protein>
    <submittedName>
        <fullName evidence="2">FIST C-terminal domain-containing protein</fullName>
    </submittedName>
</protein>
<dbReference type="AlphaFoldDB" id="A0A939IGG4"/>
<accession>A0A939IGG4</accession>
<dbReference type="InterPro" id="IPR037522">
    <property type="entry name" value="HD_GYP_dom"/>
</dbReference>
<dbReference type="SUPFAM" id="SSF109604">
    <property type="entry name" value="HD-domain/PDEase-like"/>
    <property type="match status" value="1"/>
</dbReference>
<sequence length="440" mass="49074">MEINEEEAVQDIKNQLKGFNVKLLVFFASSCFNQARMSHLMQAAFKDSIVFGCSTAGEIANGAFLKNAIVATAFHSNIIADAKVEVIEQMQKGLRVEAAFSSFETYFRESCYTMDVTRYLGIVLIDGISMKEERLMDRIGNRSNVYFVGGSAGDDGKYDRTFVYANGRAYADSAVLVLIKMNDEASFDILKTQSYKALNDKLIATKVNEETREVMEFNNKPAILAYAEAVGASSIEEATKYFTTHPVGLIIGGNDIFVRSPRERNGTNIKFYCNLLQGMEVTLLEATDIVQDTKDALEKKMHAPEKIEGLLHFQCVQRTQALEKNNLVKEYGEIFKGIPNSGFSTYGEEYIGHMNQTSTMLIFKTNAIRSTSSSCNLEELADGILSHHERWHGNRYPMGSKGEAIPRIARILAIADSYAAMTSDRVYQSTLSKEEAMGEE</sequence>
<dbReference type="Proteomes" id="UP000664545">
    <property type="component" value="Unassembled WGS sequence"/>
</dbReference>
<dbReference type="InterPro" id="IPR003607">
    <property type="entry name" value="HD/PDEase_dom"/>
</dbReference>